<feature type="compositionally biased region" description="Gly residues" evidence="4">
    <location>
        <begin position="632"/>
        <end position="648"/>
    </location>
</feature>
<feature type="region of interest" description="Disordered" evidence="4">
    <location>
        <begin position="300"/>
        <end position="334"/>
    </location>
</feature>
<evidence type="ECO:0008006" key="7">
    <source>
        <dbReference type="Google" id="ProtNLM"/>
    </source>
</evidence>
<proteinExistence type="inferred from homology"/>
<comment type="similarity">
    <text evidence="2">Belongs to the ESS2 family.</text>
</comment>
<dbReference type="GeneID" id="37025624"/>
<feature type="region of interest" description="Disordered" evidence="4">
    <location>
        <begin position="93"/>
        <end position="170"/>
    </location>
</feature>
<dbReference type="EMBL" id="KZ819669">
    <property type="protein sequence ID" value="PWN27043.1"/>
    <property type="molecule type" value="Genomic_DNA"/>
</dbReference>
<evidence type="ECO:0000256" key="3">
    <source>
        <dbReference type="ARBA" id="ARBA00023242"/>
    </source>
</evidence>
<protein>
    <recommendedName>
        <fullName evidence="7">Nuclear protein Es2</fullName>
    </recommendedName>
</protein>
<sequence length="684" mass="73501">MASNGASSSSSSSGWSSTALTPSTTSLRGQRVLEEEAYMSSLSSLIQRDFFPGLPRLKAENEYLEALQALDEGEAGGDTRLRRAERVLDELDAQEELGRRGRRGRNSSRARQASMTPSLMSRMGTPADTPARPLDRGWDPTPVRGGQTPGSPMRQSRYEDPSDDATSSTVSVAGHTLSSFQHAYTSEDNASFLSLLHATNAQRRQKYSRAFGKEQEANARRTFVLEEARKRADEGYARSVLALPEGKRRKLIGSGQMDVGTRERVSQLERLKGWEGQDRKLLESAQPQGQGIRLIRSASEELPDVADEEDEEARNKALVARPRSLSPPSDLKPLKHSLDPRSEIAVPLHLYQSAPLSSAQTSLLRPDEDPDGVLATKPILPSAASAAAFRYKLRNALFYGPDADVSTVDKASSSLPTTSEAARHVPTQSAADRLFHARQSLQRQTNFHNTALPEQELFPQSKYPGMKANKHRSSSTSTSASTPRSSRIDSALGGGSRYGDRFDEDGERVDAGPTVNGYGFVTPHRSPAPSAVEDEGEQTSTPGMSRRRLLSARSRGSGNASGTVGPGFAVPPTPRRDEIAARLANGGGRKARGERRDGASSSSSASSRPASKRAEMLSPAAKTLLNRSTAKGLGGMTPRGSGGSGSGGVTTPLARSGTPRTSSMSYGGSLGKRGWEEESTPRRR</sequence>
<accession>A0A316UT29</accession>
<dbReference type="GO" id="GO:0071013">
    <property type="term" value="C:catalytic step 2 spliceosome"/>
    <property type="evidence" value="ECO:0007669"/>
    <property type="project" value="TreeGrafter"/>
</dbReference>
<evidence type="ECO:0000313" key="5">
    <source>
        <dbReference type="EMBL" id="PWN27043.1"/>
    </source>
</evidence>
<evidence type="ECO:0000256" key="1">
    <source>
        <dbReference type="ARBA" id="ARBA00004123"/>
    </source>
</evidence>
<dbReference type="InterPro" id="IPR019148">
    <property type="entry name" value="Nuclear_protein_DGCR14_ESS-2"/>
</dbReference>
<keyword evidence="3" id="KW-0539">Nucleus</keyword>
<evidence type="ECO:0000256" key="4">
    <source>
        <dbReference type="SAM" id="MobiDB-lite"/>
    </source>
</evidence>
<dbReference type="PANTHER" id="PTHR12940:SF0">
    <property type="entry name" value="SPLICING FACTOR ESS-2 HOMOLOG"/>
    <property type="match status" value="1"/>
</dbReference>
<organism evidence="5 6">
    <name type="scientific">Jaminaea rosea</name>
    <dbReference type="NCBI Taxonomy" id="1569628"/>
    <lineage>
        <taxon>Eukaryota</taxon>
        <taxon>Fungi</taxon>
        <taxon>Dikarya</taxon>
        <taxon>Basidiomycota</taxon>
        <taxon>Ustilaginomycotina</taxon>
        <taxon>Exobasidiomycetes</taxon>
        <taxon>Microstromatales</taxon>
        <taxon>Microstromatales incertae sedis</taxon>
        <taxon>Jaminaea</taxon>
    </lineage>
</organism>
<dbReference type="RefSeq" id="XP_025361655.1">
    <property type="nucleotide sequence ID" value="XM_025503801.1"/>
</dbReference>
<feature type="region of interest" description="Disordered" evidence="4">
    <location>
        <begin position="447"/>
        <end position="684"/>
    </location>
</feature>
<dbReference type="AlphaFoldDB" id="A0A316UT29"/>
<gene>
    <name evidence="5" type="ORF">BDZ90DRAFT_184290</name>
</gene>
<feature type="compositionally biased region" description="Low complexity" evidence="4">
    <location>
        <begin position="1"/>
        <end position="27"/>
    </location>
</feature>
<name>A0A316UT29_9BASI</name>
<dbReference type="Proteomes" id="UP000245884">
    <property type="component" value="Unassembled WGS sequence"/>
</dbReference>
<dbReference type="PANTHER" id="PTHR12940">
    <property type="entry name" value="ES-2 PROTEIN - RELATED"/>
    <property type="match status" value="1"/>
</dbReference>
<evidence type="ECO:0000313" key="6">
    <source>
        <dbReference type="Proteomes" id="UP000245884"/>
    </source>
</evidence>
<feature type="compositionally biased region" description="Basic and acidic residues" evidence="4">
    <location>
        <begin position="673"/>
        <end position="684"/>
    </location>
</feature>
<comment type="subcellular location">
    <subcellularLocation>
        <location evidence="1">Nucleus</location>
    </subcellularLocation>
</comment>
<keyword evidence="6" id="KW-1185">Reference proteome</keyword>
<feature type="compositionally biased region" description="Low complexity" evidence="4">
    <location>
        <begin position="474"/>
        <end position="485"/>
    </location>
</feature>
<feature type="compositionally biased region" description="Low complexity" evidence="4">
    <location>
        <begin position="551"/>
        <end position="562"/>
    </location>
</feature>
<evidence type="ECO:0000256" key="2">
    <source>
        <dbReference type="ARBA" id="ARBA00009072"/>
    </source>
</evidence>
<dbReference type="Pfam" id="PF09751">
    <property type="entry name" value="Es2"/>
    <property type="match status" value="1"/>
</dbReference>
<reference evidence="5 6" key="1">
    <citation type="journal article" date="2018" name="Mol. Biol. Evol.">
        <title>Broad Genomic Sampling Reveals a Smut Pathogenic Ancestry of the Fungal Clade Ustilaginomycotina.</title>
        <authorList>
            <person name="Kijpornyongpan T."/>
            <person name="Mondo S.J."/>
            <person name="Barry K."/>
            <person name="Sandor L."/>
            <person name="Lee J."/>
            <person name="Lipzen A."/>
            <person name="Pangilinan J."/>
            <person name="LaButti K."/>
            <person name="Hainaut M."/>
            <person name="Henrissat B."/>
            <person name="Grigoriev I.V."/>
            <person name="Spatafora J.W."/>
            <person name="Aime M.C."/>
        </authorList>
    </citation>
    <scope>NUCLEOTIDE SEQUENCE [LARGE SCALE GENOMIC DNA]</scope>
    <source>
        <strain evidence="5 6">MCA 5214</strain>
    </source>
</reference>
<feature type="region of interest" description="Disordered" evidence="4">
    <location>
        <begin position="1"/>
        <end position="30"/>
    </location>
</feature>
<feature type="compositionally biased region" description="Low complexity" evidence="4">
    <location>
        <begin position="599"/>
        <end position="609"/>
    </location>
</feature>
<dbReference type="OrthoDB" id="19679at2759"/>
<feature type="compositionally biased region" description="Acidic residues" evidence="4">
    <location>
        <begin position="301"/>
        <end position="312"/>
    </location>
</feature>
<dbReference type="STRING" id="1569628.A0A316UT29"/>